<dbReference type="RefSeq" id="WP_133060538.1">
    <property type="nucleotide sequence ID" value="NZ_CBCSCN010000007.1"/>
</dbReference>
<feature type="compositionally biased region" description="Polar residues" evidence="1">
    <location>
        <begin position="24"/>
        <end position="34"/>
    </location>
</feature>
<evidence type="ECO:0000313" key="3">
    <source>
        <dbReference type="Proteomes" id="UP000196573"/>
    </source>
</evidence>
<evidence type="ECO:0000256" key="1">
    <source>
        <dbReference type="SAM" id="MobiDB-lite"/>
    </source>
</evidence>
<dbReference type="EMBL" id="FWPT01000007">
    <property type="protein sequence ID" value="SMA49284.1"/>
    <property type="molecule type" value="Genomic_DNA"/>
</dbReference>
<evidence type="ECO:0000313" key="2">
    <source>
        <dbReference type="EMBL" id="SMA49284.1"/>
    </source>
</evidence>
<feature type="compositionally biased region" description="Basic and acidic residues" evidence="1">
    <location>
        <begin position="202"/>
        <end position="212"/>
    </location>
</feature>
<organism evidence="2 3">
    <name type="scientific">Parendozoicomonas haliclonae</name>
    <dbReference type="NCBI Taxonomy" id="1960125"/>
    <lineage>
        <taxon>Bacteria</taxon>
        <taxon>Pseudomonadati</taxon>
        <taxon>Pseudomonadota</taxon>
        <taxon>Gammaproteobacteria</taxon>
        <taxon>Oceanospirillales</taxon>
        <taxon>Endozoicomonadaceae</taxon>
        <taxon>Parendozoicomonas</taxon>
    </lineage>
</organism>
<protein>
    <submittedName>
        <fullName evidence="2">Uncharacterized protein</fullName>
    </submittedName>
</protein>
<proteinExistence type="predicted"/>
<keyword evidence="3" id="KW-1185">Reference proteome</keyword>
<feature type="region of interest" description="Disordered" evidence="1">
    <location>
        <begin position="202"/>
        <end position="223"/>
    </location>
</feature>
<dbReference type="AlphaFoldDB" id="A0A1X7AM61"/>
<gene>
    <name evidence="2" type="ORF">EHSB41UT_03159</name>
</gene>
<name>A0A1X7AM61_9GAMM</name>
<sequence>MQWAIQKGSSLWGMLWGTPAASPVGSSSTHNQLPTKDEATVNPPADTNIQTRTATVVEQQPGFLETLQSHTPTPWSYLYVFGLETLPGHPTQKRLFCELALKEPKAVLAGLDYLFTRHGSLSKIMTAQEDALNNVQSLCEYLLHSRHGLSDEDQDKVRGYKSQMLEEIARRNLSGSMADVKARAQKRHLELIERFNALPETKRIKEDIEPRPKRSAQRKSKRQ</sequence>
<feature type="compositionally biased region" description="Basic residues" evidence="1">
    <location>
        <begin position="213"/>
        <end position="223"/>
    </location>
</feature>
<dbReference type="Proteomes" id="UP000196573">
    <property type="component" value="Unassembled WGS sequence"/>
</dbReference>
<feature type="region of interest" description="Disordered" evidence="1">
    <location>
        <begin position="23"/>
        <end position="44"/>
    </location>
</feature>
<accession>A0A1X7AM61</accession>
<reference evidence="2 3" key="1">
    <citation type="submission" date="2017-03" db="EMBL/GenBank/DDBJ databases">
        <authorList>
            <person name="Afonso C.L."/>
            <person name="Miller P.J."/>
            <person name="Scott M.A."/>
            <person name="Spackman E."/>
            <person name="Goraichik I."/>
            <person name="Dimitrov K.M."/>
            <person name="Suarez D.L."/>
            <person name="Swayne D.E."/>
        </authorList>
    </citation>
    <scope>NUCLEOTIDE SEQUENCE [LARGE SCALE GENOMIC DNA]</scope>
    <source>
        <strain evidence="2">SB41UT1</strain>
    </source>
</reference>